<dbReference type="Proteomes" id="UP001174909">
    <property type="component" value="Unassembled WGS sequence"/>
</dbReference>
<protein>
    <submittedName>
        <fullName evidence="1">Uncharacterized protein</fullName>
    </submittedName>
</protein>
<dbReference type="EMBL" id="CASHTH010002043">
    <property type="protein sequence ID" value="CAI8023920.1"/>
    <property type="molecule type" value="Genomic_DNA"/>
</dbReference>
<name>A0AA35WRH0_GEOBA</name>
<keyword evidence="2" id="KW-1185">Reference proteome</keyword>
<dbReference type="AlphaFoldDB" id="A0AA35WRH0"/>
<reference evidence="1" key="1">
    <citation type="submission" date="2023-03" db="EMBL/GenBank/DDBJ databases">
        <authorList>
            <person name="Steffen K."/>
            <person name="Cardenas P."/>
        </authorList>
    </citation>
    <scope>NUCLEOTIDE SEQUENCE</scope>
</reference>
<evidence type="ECO:0000313" key="1">
    <source>
        <dbReference type="EMBL" id="CAI8023920.1"/>
    </source>
</evidence>
<comment type="caution">
    <text evidence="1">The sequence shown here is derived from an EMBL/GenBank/DDBJ whole genome shotgun (WGS) entry which is preliminary data.</text>
</comment>
<organism evidence="1 2">
    <name type="scientific">Geodia barretti</name>
    <name type="common">Barrett's horny sponge</name>
    <dbReference type="NCBI Taxonomy" id="519541"/>
    <lineage>
        <taxon>Eukaryota</taxon>
        <taxon>Metazoa</taxon>
        <taxon>Porifera</taxon>
        <taxon>Demospongiae</taxon>
        <taxon>Heteroscleromorpha</taxon>
        <taxon>Tetractinellida</taxon>
        <taxon>Astrophorina</taxon>
        <taxon>Geodiidae</taxon>
        <taxon>Geodia</taxon>
    </lineage>
</organism>
<gene>
    <name evidence="1" type="ORF">GBAR_LOCUS13947</name>
</gene>
<accession>A0AA35WRH0</accession>
<feature type="non-terminal residue" evidence="1">
    <location>
        <position position="44"/>
    </location>
</feature>
<proteinExistence type="predicted"/>
<evidence type="ECO:0000313" key="2">
    <source>
        <dbReference type="Proteomes" id="UP001174909"/>
    </source>
</evidence>
<sequence length="44" mass="4515">MPRFTCGPGAAPAFSSSETTSILPFSTATVSAESPPCLKTVRNV</sequence>